<dbReference type="EMBL" id="ADBJ01000018">
    <property type="protein sequence ID" value="EFA82686.1"/>
    <property type="molecule type" value="Genomic_DNA"/>
</dbReference>
<dbReference type="AlphaFoldDB" id="D3B7E3"/>
<reference evidence="1 2" key="1">
    <citation type="journal article" date="2011" name="Genome Res.">
        <title>Phylogeny-wide analysis of social amoeba genomes highlights ancient origins for complex intercellular communication.</title>
        <authorList>
            <person name="Heidel A.J."/>
            <person name="Lawal H.M."/>
            <person name="Felder M."/>
            <person name="Schilde C."/>
            <person name="Helps N.R."/>
            <person name="Tunggal B."/>
            <person name="Rivero F."/>
            <person name="John U."/>
            <person name="Schleicher M."/>
            <person name="Eichinger L."/>
            <person name="Platzer M."/>
            <person name="Noegel A.A."/>
            <person name="Schaap P."/>
            <person name="Gloeckner G."/>
        </authorList>
    </citation>
    <scope>NUCLEOTIDE SEQUENCE [LARGE SCALE GENOMIC DNA]</scope>
    <source>
        <strain evidence="2">ATCC 26659 / Pp 5 / PN500</strain>
    </source>
</reference>
<dbReference type="InParanoid" id="D3B7E3"/>
<keyword evidence="2" id="KW-1185">Reference proteome</keyword>
<dbReference type="GeneID" id="31359867"/>
<accession>D3B7E3</accession>
<comment type="caution">
    <text evidence="1">The sequence shown here is derived from an EMBL/GenBank/DDBJ whole genome shotgun (WGS) entry which is preliminary data.</text>
</comment>
<dbReference type="OMA" id="AKFFICI"/>
<evidence type="ECO:0000313" key="2">
    <source>
        <dbReference type="Proteomes" id="UP000001396"/>
    </source>
</evidence>
<evidence type="ECO:0000313" key="1">
    <source>
        <dbReference type="EMBL" id="EFA82686.1"/>
    </source>
</evidence>
<dbReference type="Proteomes" id="UP000001396">
    <property type="component" value="Unassembled WGS sequence"/>
</dbReference>
<dbReference type="RefSeq" id="XP_020434803.1">
    <property type="nucleotide sequence ID" value="XM_020575283.1"/>
</dbReference>
<name>D3B7E3_HETP5</name>
<protein>
    <submittedName>
        <fullName evidence="1">Uncharacterized protein</fullName>
    </submittedName>
</protein>
<gene>
    <name evidence="1" type="ORF">PPL_04380</name>
</gene>
<sequence length="76" mass="8837">MSEDHYIHSDKDLRVPPFFPAVTSECKEVAAKFFICIEKSTIPLNEQDKDAPRRGLVLCEKELNAYTQCMLKYQQK</sequence>
<organism evidence="1 2">
    <name type="scientific">Heterostelium pallidum (strain ATCC 26659 / Pp 5 / PN500)</name>
    <name type="common">Cellular slime mold</name>
    <name type="synonym">Polysphondylium pallidum</name>
    <dbReference type="NCBI Taxonomy" id="670386"/>
    <lineage>
        <taxon>Eukaryota</taxon>
        <taxon>Amoebozoa</taxon>
        <taxon>Evosea</taxon>
        <taxon>Eumycetozoa</taxon>
        <taxon>Dictyostelia</taxon>
        <taxon>Acytosteliales</taxon>
        <taxon>Acytosteliaceae</taxon>
        <taxon>Heterostelium</taxon>
    </lineage>
</organism>
<proteinExistence type="predicted"/>